<dbReference type="GeneID" id="25154001"/>
<dbReference type="InterPro" id="IPR007560">
    <property type="entry name" value="Restrct_endonuc_IV_Mrr"/>
</dbReference>
<protein>
    <submittedName>
        <fullName evidence="2">Restriction endonuclease</fullName>
    </submittedName>
</protein>
<dbReference type="GO" id="GO:0015666">
    <property type="term" value="F:restriction endodeoxyribonuclease activity"/>
    <property type="evidence" value="ECO:0007669"/>
    <property type="project" value="TreeGrafter"/>
</dbReference>
<gene>
    <name evidence="2" type="ORF">TEU_11230</name>
</gene>
<dbReference type="OrthoDB" id="95588at2157"/>
<dbReference type="PANTHER" id="PTHR30015">
    <property type="entry name" value="MRR RESTRICTION SYSTEM PROTEIN"/>
    <property type="match status" value="1"/>
</dbReference>
<dbReference type="GO" id="GO:0003677">
    <property type="term" value="F:DNA binding"/>
    <property type="evidence" value="ECO:0007669"/>
    <property type="project" value="InterPro"/>
</dbReference>
<accession>A0A097QWJ3</accession>
<dbReference type="KEGG" id="teu:TEU_11230"/>
<dbReference type="InterPro" id="IPR011335">
    <property type="entry name" value="Restrct_endonuc-II-like"/>
</dbReference>
<dbReference type="Pfam" id="PF04471">
    <property type="entry name" value="Mrr_cat"/>
    <property type="match status" value="1"/>
</dbReference>
<dbReference type="HOGENOM" id="CLU_387653_0_0_2"/>
<dbReference type="SUPFAM" id="SSF52980">
    <property type="entry name" value="Restriction endonuclease-like"/>
    <property type="match status" value="1"/>
</dbReference>
<keyword evidence="2" id="KW-0378">Hydrolase</keyword>
<evidence type="ECO:0000313" key="3">
    <source>
        <dbReference type="Proteomes" id="UP000029980"/>
    </source>
</evidence>
<proteinExistence type="predicted"/>
<keyword evidence="2" id="KW-0540">Nuclease</keyword>
<evidence type="ECO:0000259" key="1">
    <source>
        <dbReference type="Pfam" id="PF04471"/>
    </source>
</evidence>
<sequence length="707" mass="80692">MKWTPELARKLPRETLIDYIIEALGRMGFKNYERVSDQNRWGIDIVAIRDDPIAGMEKLVIKIHTDSLASSKDISVFGDLLDKYKADRGILIAPIGFTKDARTTVAREYRGRIVMWDAEKLAQTFLNYGIEAPEIEEKTDEEKEEKSPLNEFELDAPLLHDFSPEEVMRLISKKASGRYPIKPDEMKIKSMKVSLTGAYILSWSVEEKNERDRAVVFSKEEIVPKASSSELSTQVKKALLNDSAVIKATEREVINKISPSEAVVILKERLARELGVPEGQVRIQDRKKVYIPETVEVELQVGKNEGKARVNPITGDVEFEIEPLPEEFFREKVQEIVKKRIGEEPETIEFSEKDGKVKITGKTKRFTFTFKFNAYTGKILLAETTMTDEALKELLQGTYPDGEVLSLEKGKKVAVADVRLEDGVAVVEVNLENGELKEVRRLPSPEEALENAKRVIEENFPLKGLKVTESRVIEHKFLELDLEGEGGKAVVKIDGATRDVLDYAVEITPEKAVELVKEKYPDFNVRDVKENEASYNITAENDRHAVKIKVTKDGKMIEETERVLREDVAREIAVKRIKEIDETAELRSLKLEDDWVAEFQGGTKVGKLVLDRVTGEVKEEDVLFTEVALENSFHEHIRKVYGETELRTEKLTHYKDQNYIHIKVAGKDYFYYARIDTRTGKIISQDRAPMRGLTAKLKQLQLENKYK</sequence>
<dbReference type="RefSeq" id="WP_050003813.1">
    <property type="nucleotide sequence ID" value="NZ_CP008887.1"/>
</dbReference>
<dbReference type="PANTHER" id="PTHR30015:SF7">
    <property type="entry name" value="TYPE IV METHYL-DIRECTED RESTRICTION ENZYME ECOKMRR"/>
    <property type="match status" value="1"/>
</dbReference>
<dbReference type="AlphaFoldDB" id="A0A097QWJ3"/>
<name>A0A097QWJ3_9EURY</name>
<keyword evidence="2" id="KW-0255">Endonuclease</keyword>
<dbReference type="GO" id="GO:0009307">
    <property type="term" value="P:DNA restriction-modification system"/>
    <property type="evidence" value="ECO:0007669"/>
    <property type="project" value="InterPro"/>
</dbReference>
<evidence type="ECO:0000313" key="2">
    <source>
        <dbReference type="EMBL" id="AIU70859.1"/>
    </source>
</evidence>
<organism evidence="2 3">
    <name type="scientific">Thermococcus eurythermalis</name>
    <dbReference type="NCBI Taxonomy" id="1505907"/>
    <lineage>
        <taxon>Archaea</taxon>
        <taxon>Methanobacteriati</taxon>
        <taxon>Methanobacteriota</taxon>
        <taxon>Thermococci</taxon>
        <taxon>Thermococcales</taxon>
        <taxon>Thermococcaceae</taxon>
        <taxon>Thermococcus</taxon>
    </lineage>
</organism>
<reference evidence="2 3" key="1">
    <citation type="journal article" date="2015" name="Int. J. Syst. Evol. Microbiol.">
        <title>Thermococcus eurythermalis sp. nov., a conditional piezophilic hyperthermophilic archaeon with a wide temperature range isolated from an oil-immersed chimney in the Guaymas Basin.</title>
        <authorList>
            <person name="Zhao W."/>
            <person name="Zeng X."/>
            <person name="Xiao X."/>
        </authorList>
    </citation>
    <scope>NUCLEOTIDE SEQUENCE [LARGE SCALE GENOMIC DNA]</scope>
    <source>
        <strain evidence="2 3">A501</strain>
    </source>
</reference>
<feature type="domain" description="Restriction endonuclease type IV Mrr" evidence="1">
    <location>
        <begin position="10"/>
        <end position="123"/>
    </location>
</feature>
<dbReference type="Proteomes" id="UP000029980">
    <property type="component" value="Chromosome"/>
</dbReference>
<dbReference type="InterPro" id="IPR052906">
    <property type="entry name" value="Type_IV_Methyl-Rstrct_Enzyme"/>
</dbReference>
<keyword evidence="3" id="KW-1185">Reference proteome</keyword>
<dbReference type="EMBL" id="CP008887">
    <property type="protein sequence ID" value="AIU70859.1"/>
    <property type="molecule type" value="Genomic_DNA"/>
</dbReference>